<dbReference type="Proteomes" id="UP001338125">
    <property type="component" value="Unassembled WGS sequence"/>
</dbReference>
<dbReference type="Gene3D" id="3.90.79.10">
    <property type="entry name" value="Nucleoside Triphosphate Pyrophosphohydrolase"/>
    <property type="match status" value="1"/>
</dbReference>
<dbReference type="PROSITE" id="PS51462">
    <property type="entry name" value="NUDIX"/>
    <property type="match status" value="1"/>
</dbReference>
<comment type="caution">
    <text evidence="4">The sequence shown here is derived from an EMBL/GenBank/DDBJ whole genome shotgun (WGS) entry which is preliminary data.</text>
</comment>
<dbReference type="CDD" id="cd18888">
    <property type="entry name" value="NUDIX_ADPRase_Nudt5"/>
    <property type="match status" value="1"/>
</dbReference>
<dbReference type="PROSITE" id="PS00893">
    <property type="entry name" value="NUDIX_BOX"/>
    <property type="match status" value="1"/>
</dbReference>
<dbReference type="SUPFAM" id="SSF55811">
    <property type="entry name" value="Nudix"/>
    <property type="match status" value="1"/>
</dbReference>
<dbReference type="EMBL" id="JAVFKD010000016">
    <property type="protein sequence ID" value="KAK5988403.1"/>
    <property type="molecule type" value="Genomic_DNA"/>
</dbReference>
<name>A0ABR0S896_9HYPO</name>
<gene>
    <name evidence="4" type="ORF">PT974_12557</name>
</gene>
<dbReference type="PANTHER" id="PTHR11839">
    <property type="entry name" value="UDP/ADP-SUGAR PYROPHOSPHATASE"/>
    <property type="match status" value="1"/>
</dbReference>
<reference evidence="4 5" key="1">
    <citation type="submission" date="2024-01" db="EMBL/GenBank/DDBJ databases">
        <title>Complete genome of Cladobotryum mycophilum ATHUM6906.</title>
        <authorList>
            <person name="Christinaki A.C."/>
            <person name="Myridakis A.I."/>
            <person name="Kouvelis V.N."/>
        </authorList>
    </citation>
    <scope>NUCLEOTIDE SEQUENCE [LARGE SCALE GENOMIC DNA]</scope>
    <source>
        <strain evidence="4 5">ATHUM6906</strain>
    </source>
</reference>
<sequence>MSMPGSKVLSTGPLSDSEARWCKLVKITYQDPLGTERTWESAERRTRPADAEIDGVGIVAILDKPTGKEIILQKQYRPPIDKITIEVPAGLIDAGETAEQAAVRELKEETGYVGIVNETSPIMYNDPGFCNTNLRMVHVTIDMSLPANQNPKPELEENEFIEVFTVPLANLWEECKKLEAEGCAIDARVGTFAEGILLAQRLKL</sequence>
<dbReference type="InterPro" id="IPR020476">
    <property type="entry name" value="Nudix_hydrolase"/>
</dbReference>
<dbReference type="PANTHER" id="PTHR11839:SF1">
    <property type="entry name" value="ADP-SUGAR PYROPHOSPHATASE"/>
    <property type="match status" value="1"/>
</dbReference>
<keyword evidence="5" id="KW-1185">Reference proteome</keyword>
<dbReference type="PRINTS" id="PR00502">
    <property type="entry name" value="NUDIXFAMILY"/>
</dbReference>
<evidence type="ECO:0000259" key="3">
    <source>
        <dbReference type="PROSITE" id="PS51462"/>
    </source>
</evidence>
<dbReference type="InterPro" id="IPR015797">
    <property type="entry name" value="NUDIX_hydrolase-like_dom_sf"/>
</dbReference>
<protein>
    <submittedName>
        <fullName evidence="4">ADP-ribose pyrophosphatase</fullName>
    </submittedName>
</protein>
<organism evidence="4 5">
    <name type="scientific">Cladobotryum mycophilum</name>
    <dbReference type="NCBI Taxonomy" id="491253"/>
    <lineage>
        <taxon>Eukaryota</taxon>
        <taxon>Fungi</taxon>
        <taxon>Dikarya</taxon>
        <taxon>Ascomycota</taxon>
        <taxon>Pezizomycotina</taxon>
        <taxon>Sordariomycetes</taxon>
        <taxon>Hypocreomycetidae</taxon>
        <taxon>Hypocreales</taxon>
        <taxon>Hypocreaceae</taxon>
        <taxon>Cladobotryum</taxon>
    </lineage>
</organism>
<dbReference type="Pfam" id="PF00293">
    <property type="entry name" value="NUDIX"/>
    <property type="match status" value="1"/>
</dbReference>
<accession>A0ABR0S896</accession>
<feature type="domain" description="Nudix hydrolase" evidence="3">
    <location>
        <begin position="51"/>
        <end position="198"/>
    </location>
</feature>
<keyword evidence="1 2" id="KW-0378">Hydrolase</keyword>
<comment type="similarity">
    <text evidence="2">Belongs to the Nudix hydrolase family.</text>
</comment>
<proteinExistence type="inferred from homology"/>
<dbReference type="InterPro" id="IPR020084">
    <property type="entry name" value="NUDIX_hydrolase_CS"/>
</dbReference>
<evidence type="ECO:0000256" key="2">
    <source>
        <dbReference type="RuleBase" id="RU003476"/>
    </source>
</evidence>
<evidence type="ECO:0000256" key="1">
    <source>
        <dbReference type="ARBA" id="ARBA00022801"/>
    </source>
</evidence>
<evidence type="ECO:0000313" key="4">
    <source>
        <dbReference type="EMBL" id="KAK5988403.1"/>
    </source>
</evidence>
<evidence type="ECO:0000313" key="5">
    <source>
        <dbReference type="Proteomes" id="UP001338125"/>
    </source>
</evidence>
<dbReference type="InterPro" id="IPR000086">
    <property type="entry name" value="NUDIX_hydrolase_dom"/>
</dbReference>